<keyword evidence="1" id="KW-1015">Disulfide bond</keyword>
<dbReference type="InterPro" id="IPR029058">
    <property type="entry name" value="AB_hydrolase_fold"/>
</dbReference>
<dbReference type="OrthoDB" id="426718at2759"/>
<evidence type="ECO:0000256" key="2">
    <source>
        <dbReference type="ARBA" id="ARBA00043996"/>
    </source>
</evidence>
<evidence type="ECO:0000313" key="7">
    <source>
        <dbReference type="EMBL" id="KZS95526.1"/>
    </source>
</evidence>
<evidence type="ECO:0000256" key="3">
    <source>
        <dbReference type="ARBA" id="ARBA00047591"/>
    </source>
</evidence>
<comment type="catalytic activity">
    <reaction evidence="3">
        <text>a diacylglycerol + H2O = a monoacylglycerol + a fatty acid + H(+)</text>
        <dbReference type="Rhea" id="RHEA:32731"/>
        <dbReference type="ChEBI" id="CHEBI:15377"/>
        <dbReference type="ChEBI" id="CHEBI:15378"/>
        <dbReference type="ChEBI" id="CHEBI:17408"/>
        <dbReference type="ChEBI" id="CHEBI:18035"/>
        <dbReference type="ChEBI" id="CHEBI:28868"/>
    </reaction>
</comment>
<sequence length="305" mass="32116">MVLSLSLALVLGAVSLVQASPAPSKRQTIPTLSSSQIATFQSTTFFSAAAYCSPATTINWSCGENCQKNPDFQPIAAGGDGDDVQFWYVGFDKASNSIVVAHQGTDTSEFEADLTDAKFELETLDPTLFPGISSSVEVHDGFAEEQADTATTILAAVQSGLSKFGTTKVLLTGHSLGAALSLLDSVYLPLHLPKSTTFTTIVYGLPRVGNQAFANYVDANLHLTHVNDQKDPIPIVPGMFLGFHHPSGEVHINADGSWSACPGQDNPSTSCIVGDVPNIFDGTEANHDGPYNSIFIAGDSAFPCA</sequence>
<dbReference type="PANTHER" id="PTHR45856">
    <property type="entry name" value="ALPHA/BETA-HYDROLASES SUPERFAMILY PROTEIN"/>
    <property type="match status" value="1"/>
</dbReference>
<evidence type="ECO:0000259" key="6">
    <source>
        <dbReference type="Pfam" id="PF01764"/>
    </source>
</evidence>
<evidence type="ECO:0000256" key="4">
    <source>
        <dbReference type="ARBA" id="ARBA00048461"/>
    </source>
</evidence>
<gene>
    <name evidence="7" type="ORF">SISNIDRAFT_473612</name>
</gene>
<evidence type="ECO:0000313" key="8">
    <source>
        <dbReference type="Proteomes" id="UP000076722"/>
    </source>
</evidence>
<proteinExistence type="inferred from homology"/>
<dbReference type="GO" id="GO:0006629">
    <property type="term" value="P:lipid metabolic process"/>
    <property type="evidence" value="ECO:0007669"/>
    <property type="project" value="InterPro"/>
</dbReference>
<accession>A0A164X0C0</accession>
<name>A0A164X0C0_9AGAM</name>
<dbReference type="PANTHER" id="PTHR45856:SF25">
    <property type="entry name" value="FUNGAL LIPASE-LIKE DOMAIN-CONTAINING PROTEIN"/>
    <property type="match status" value="1"/>
</dbReference>
<reference evidence="7 8" key="1">
    <citation type="journal article" date="2016" name="Mol. Biol. Evol.">
        <title>Comparative Genomics of Early-Diverging Mushroom-Forming Fungi Provides Insights into the Origins of Lignocellulose Decay Capabilities.</title>
        <authorList>
            <person name="Nagy L.G."/>
            <person name="Riley R."/>
            <person name="Tritt A."/>
            <person name="Adam C."/>
            <person name="Daum C."/>
            <person name="Floudas D."/>
            <person name="Sun H."/>
            <person name="Yadav J.S."/>
            <person name="Pangilinan J."/>
            <person name="Larsson K.H."/>
            <person name="Matsuura K."/>
            <person name="Barry K."/>
            <person name="Labutti K."/>
            <person name="Kuo R."/>
            <person name="Ohm R.A."/>
            <person name="Bhattacharya S.S."/>
            <person name="Shirouzu T."/>
            <person name="Yoshinaga Y."/>
            <person name="Martin F.M."/>
            <person name="Grigoriev I.V."/>
            <person name="Hibbett D.S."/>
        </authorList>
    </citation>
    <scope>NUCLEOTIDE SEQUENCE [LARGE SCALE GENOMIC DNA]</scope>
    <source>
        <strain evidence="7 8">HHB9708</strain>
    </source>
</reference>
<organism evidence="7 8">
    <name type="scientific">Sistotremastrum niveocremeum HHB9708</name>
    <dbReference type="NCBI Taxonomy" id="1314777"/>
    <lineage>
        <taxon>Eukaryota</taxon>
        <taxon>Fungi</taxon>
        <taxon>Dikarya</taxon>
        <taxon>Basidiomycota</taxon>
        <taxon>Agaricomycotina</taxon>
        <taxon>Agaricomycetes</taxon>
        <taxon>Sistotremastrales</taxon>
        <taxon>Sistotremastraceae</taxon>
        <taxon>Sertulicium</taxon>
        <taxon>Sertulicium niveocremeum</taxon>
    </lineage>
</organism>
<evidence type="ECO:0000256" key="5">
    <source>
        <dbReference type="SAM" id="SignalP"/>
    </source>
</evidence>
<dbReference type="EMBL" id="KV419401">
    <property type="protein sequence ID" value="KZS95526.1"/>
    <property type="molecule type" value="Genomic_DNA"/>
</dbReference>
<feature type="chain" id="PRO_5007854188" evidence="5">
    <location>
        <begin position="20"/>
        <end position="305"/>
    </location>
</feature>
<dbReference type="CDD" id="cd00519">
    <property type="entry name" value="Lipase_3"/>
    <property type="match status" value="1"/>
</dbReference>
<feature type="domain" description="Fungal lipase-type" evidence="6">
    <location>
        <begin position="99"/>
        <end position="239"/>
    </location>
</feature>
<evidence type="ECO:0000256" key="1">
    <source>
        <dbReference type="ARBA" id="ARBA00023157"/>
    </source>
</evidence>
<dbReference type="Pfam" id="PF01764">
    <property type="entry name" value="Lipase_3"/>
    <property type="match status" value="1"/>
</dbReference>
<keyword evidence="5" id="KW-0732">Signal</keyword>
<dbReference type="Gene3D" id="3.40.50.1820">
    <property type="entry name" value="alpha/beta hydrolase"/>
    <property type="match status" value="1"/>
</dbReference>
<dbReference type="SUPFAM" id="SSF53474">
    <property type="entry name" value="alpha/beta-Hydrolases"/>
    <property type="match status" value="1"/>
</dbReference>
<comment type="similarity">
    <text evidence="2">Belongs to the AB hydrolase superfamily. Lipase family. Class 3 subfamily.</text>
</comment>
<comment type="catalytic activity">
    <reaction evidence="4">
        <text>a monoacylglycerol + H2O = glycerol + a fatty acid + H(+)</text>
        <dbReference type="Rhea" id="RHEA:15245"/>
        <dbReference type="ChEBI" id="CHEBI:15377"/>
        <dbReference type="ChEBI" id="CHEBI:15378"/>
        <dbReference type="ChEBI" id="CHEBI:17408"/>
        <dbReference type="ChEBI" id="CHEBI:17754"/>
        <dbReference type="ChEBI" id="CHEBI:28868"/>
    </reaction>
</comment>
<dbReference type="Proteomes" id="UP000076722">
    <property type="component" value="Unassembled WGS sequence"/>
</dbReference>
<keyword evidence="8" id="KW-1185">Reference proteome</keyword>
<dbReference type="InterPro" id="IPR002921">
    <property type="entry name" value="Fungal_lipase-type"/>
</dbReference>
<dbReference type="STRING" id="1314777.A0A164X0C0"/>
<dbReference type="InterPro" id="IPR051218">
    <property type="entry name" value="Sec_MonoDiacylglyc_Lipase"/>
</dbReference>
<protein>
    <submittedName>
        <fullName evidence="7">Lipase</fullName>
    </submittedName>
</protein>
<dbReference type="AlphaFoldDB" id="A0A164X0C0"/>
<feature type="signal peptide" evidence="5">
    <location>
        <begin position="1"/>
        <end position="19"/>
    </location>
</feature>